<sequence>MYPDEIKILDIVKDSAKRKRCLNIYRYIPEFLKVQKEVGIGVEYLPVNTKNYVNSENVETWEEGIESFLQLATQAEAQYGLVVIAPEAGNLEFRKSHKEIIRTINNQVLEAGGITLLIIRDQDFILDPYIRPGADRITKFTIPENLARKEKKPHQAFAFYG</sequence>
<name>A0A3M0Z077_9BACT</name>
<evidence type="ECO:0000313" key="2">
    <source>
        <dbReference type="Proteomes" id="UP000269410"/>
    </source>
</evidence>
<comment type="caution">
    <text evidence="1">The sequence shown here is derived from an EMBL/GenBank/DDBJ whole genome shotgun (WGS) entry which is preliminary data.</text>
</comment>
<dbReference type="AlphaFoldDB" id="A0A3M0Z077"/>
<evidence type="ECO:0000313" key="1">
    <source>
        <dbReference type="EMBL" id="RMD77134.1"/>
    </source>
</evidence>
<dbReference type="Proteomes" id="UP000269410">
    <property type="component" value="Unassembled WGS sequence"/>
</dbReference>
<gene>
    <name evidence="1" type="ORF">D6810_01865</name>
</gene>
<organism evidence="1 2">
    <name type="scientific">Candidatus Dojkabacteria bacterium</name>
    <dbReference type="NCBI Taxonomy" id="2099670"/>
    <lineage>
        <taxon>Bacteria</taxon>
        <taxon>Candidatus Dojkabacteria</taxon>
    </lineage>
</organism>
<protein>
    <submittedName>
        <fullName evidence="1">Uncharacterized protein</fullName>
    </submittedName>
</protein>
<accession>A0A3M0Z077</accession>
<proteinExistence type="predicted"/>
<dbReference type="EMBL" id="RFKV01000059">
    <property type="protein sequence ID" value="RMD77134.1"/>
    <property type="molecule type" value="Genomic_DNA"/>
</dbReference>
<reference evidence="1 2" key="1">
    <citation type="submission" date="2018-10" db="EMBL/GenBank/DDBJ databases">
        <title>Thermophilic Lithotrophy and Phototrophy in an Intertidal, Iron-rich, Geothermal Spring.</title>
        <authorList>
            <person name="Ward L.M."/>
            <person name="Idei A."/>
            <person name="Nakagawa M."/>
            <person name="Ueno Y."/>
            <person name="Fischer W."/>
            <person name="Mcglynn S.E."/>
        </authorList>
    </citation>
    <scope>NUCLEOTIDE SEQUENCE [LARGE SCALE GENOMIC DNA]</scope>
    <source>
        <strain evidence="1">J137</strain>
    </source>
</reference>